<comment type="caution">
    <text evidence="10">The sequence shown here is derived from an EMBL/GenBank/DDBJ whole genome shotgun (WGS) entry which is preliminary data.</text>
</comment>
<sequence>MTAPGGSPASETPGDLRASETPGDSRASETPGGAHASDVSGRRILGLALPALGVLAAEPLYLLFDIAVVGRLGALPLAGLAIGGLILAQVSTQLTFLSYGTTSRAARLHGADRHDDAVGEGVQATWLAMIVGLTILLVGQALAGPVARLLAGDAEIADAAVSWLRVALFGAPLILVGLAGNGWMRGVQDTIRPLRFVIAGLALSAVLCPVLVHGLLGAPRWELVGSAVANVIGQSVTAVLFVVALLRAGVPLRPRPAVIGAQLRLGRDLIARSLAFQACFLSAAAVASRFGAAAVAGHQVVLQLWNFVTLTLDSLAIAAQALVGAALGAADRRGATRLAWRLSAWSAVFAVVLAVVFVAGKDVIPGLFTTDTEVLDQIGVAWWFFVAIMPLAGIVFALDGVLLGAGDAAFLRTATLASALFGFLPLIWLSLAYDWGLAGIWTGLTVFIVFRMIAVVWRTLSGRWAVTGADRQVRVQDESGG</sequence>
<evidence type="ECO:0000256" key="4">
    <source>
        <dbReference type="ARBA" id="ARBA00022475"/>
    </source>
</evidence>
<name>A0ABY1M4F7_RHORH</name>
<feature type="transmembrane region" description="Helical" evidence="9">
    <location>
        <begin position="121"/>
        <end position="143"/>
    </location>
</feature>
<keyword evidence="5 9" id="KW-0812">Transmembrane</keyword>
<protein>
    <submittedName>
        <fullName evidence="10">Efflux protein, MATE family</fullName>
    </submittedName>
</protein>
<feature type="transmembrane region" description="Helical" evidence="9">
    <location>
        <begin position="196"/>
        <end position="216"/>
    </location>
</feature>
<feature type="transmembrane region" description="Helical" evidence="9">
    <location>
        <begin position="228"/>
        <end position="248"/>
    </location>
</feature>
<feature type="transmembrane region" description="Helical" evidence="9">
    <location>
        <begin position="380"/>
        <end position="402"/>
    </location>
</feature>
<reference evidence="10 11" key="1">
    <citation type="submission" date="2017-04" db="EMBL/GenBank/DDBJ databases">
        <authorList>
            <person name="Varghese N."/>
            <person name="Submissions S."/>
        </authorList>
    </citation>
    <scope>NUCLEOTIDE SEQUENCE [LARGE SCALE GENOMIC DNA]</scope>
    <source>
        <strain evidence="10 11">J3</strain>
    </source>
</reference>
<keyword evidence="11" id="KW-1185">Reference proteome</keyword>
<feature type="transmembrane region" description="Helical" evidence="9">
    <location>
        <begin position="163"/>
        <end position="184"/>
    </location>
</feature>
<evidence type="ECO:0000256" key="3">
    <source>
        <dbReference type="ARBA" id="ARBA00022448"/>
    </source>
</evidence>
<evidence type="ECO:0000256" key="8">
    <source>
        <dbReference type="SAM" id="MobiDB-lite"/>
    </source>
</evidence>
<keyword evidence="6 9" id="KW-1133">Transmembrane helix</keyword>
<accession>A0ABY1M4F7</accession>
<evidence type="ECO:0000313" key="11">
    <source>
        <dbReference type="Proteomes" id="UP000193566"/>
    </source>
</evidence>
<dbReference type="PIRSF" id="PIRSF006603">
    <property type="entry name" value="DinF"/>
    <property type="match status" value="1"/>
</dbReference>
<gene>
    <name evidence="10" type="ORF">SAMN02745947_00246</name>
</gene>
<dbReference type="EMBL" id="FXAV01000001">
    <property type="protein sequence ID" value="SMG07507.1"/>
    <property type="molecule type" value="Genomic_DNA"/>
</dbReference>
<dbReference type="CDD" id="cd13136">
    <property type="entry name" value="MATE_DinF_like"/>
    <property type="match status" value="1"/>
</dbReference>
<feature type="transmembrane region" description="Helical" evidence="9">
    <location>
        <begin position="304"/>
        <end position="330"/>
    </location>
</feature>
<proteinExistence type="inferred from homology"/>
<organism evidence="10 11">
    <name type="scientific">Rhodococcus rhodochrous J3</name>
    <dbReference type="NCBI Taxonomy" id="903528"/>
    <lineage>
        <taxon>Bacteria</taxon>
        <taxon>Bacillati</taxon>
        <taxon>Actinomycetota</taxon>
        <taxon>Actinomycetes</taxon>
        <taxon>Mycobacteriales</taxon>
        <taxon>Nocardiaceae</taxon>
        <taxon>Rhodococcus</taxon>
    </lineage>
</organism>
<dbReference type="InterPro" id="IPR002528">
    <property type="entry name" value="MATE_fam"/>
</dbReference>
<feature type="transmembrane region" description="Helical" evidence="9">
    <location>
        <begin position="269"/>
        <end position="292"/>
    </location>
</feature>
<evidence type="ECO:0000256" key="5">
    <source>
        <dbReference type="ARBA" id="ARBA00022692"/>
    </source>
</evidence>
<feature type="region of interest" description="Disordered" evidence="8">
    <location>
        <begin position="1"/>
        <end position="38"/>
    </location>
</feature>
<keyword evidence="7 9" id="KW-0472">Membrane</keyword>
<dbReference type="Proteomes" id="UP000193566">
    <property type="component" value="Unassembled WGS sequence"/>
</dbReference>
<dbReference type="InterPro" id="IPR048279">
    <property type="entry name" value="MdtK-like"/>
</dbReference>
<evidence type="ECO:0000256" key="7">
    <source>
        <dbReference type="ARBA" id="ARBA00023136"/>
    </source>
</evidence>
<evidence type="ECO:0000256" key="2">
    <source>
        <dbReference type="ARBA" id="ARBA00010199"/>
    </source>
</evidence>
<feature type="transmembrane region" description="Helical" evidence="9">
    <location>
        <begin position="435"/>
        <end position="457"/>
    </location>
</feature>
<dbReference type="Pfam" id="PF01554">
    <property type="entry name" value="MatE"/>
    <property type="match status" value="2"/>
</dbReference>
<feature type="transmembrane region" description="Helical" evidence="9">
    <location>
        <begin position="409"/>
        <end position="429"/>
    </location>
</feature>
<evidence type="ECO:0000256" key="1">
    <source>
        <dbReference type="ARBA" id="ARBA00004651"/>
    </source>
</evidence>
<comment type="subcellular location">
    <subcellularLocation>
        <location evidence="1">Cell membrane</location>
        <topology evidence="1">Multi-pass membrane protein</topology>
    </subcellularLocation>
</comment>
<evidence type="ECO:0000313" key="10">
    <source>
        <dbReference type="EMBL" id="SMG07507.1"/>
    </source>
</evidence>
<dbReference type="PANTHER" id="PTHR42893">
    <property type="entry name" value="PROTEIN DETOXIFICATION 44, CHLOROPLASTIC-RELATED"/>
    <property type="match status" value="1"/>
</dbReference>
<feature type="transmembrane region" description="Helical" evidence="9">
    <location>
        <begin position="76"/>
        <end position="100"/>
    </location>
</feature>
<comment type="similarity">
    <text evidence="2">Belongs to the multi antimicrobial extrusion (MATE) (TC 2.A.66.1) family.</text>
</comment>
<dbReference type="InterPro" id="IPR044644">
    <property type="entry name" value="DinF-like"/>
</dbReference>
<dbReference type="NCBIfam" id="TIGR00797">
    <property type="entry name" value="matE"/>
    <property type="match status" value="1"/>
</dbReference>
<dbReference type="PANTHER" id="PTHR42893:SF46">
    <property type="entry name" value="PROTEIN DETOXIFICATION 44, CHLOROPLASTIC"/>
    <property type="match status" value="1"/>
</dbReference>
<keyword evidence="4" id="KW-1003">Cell membrane</keyword>
<feature type="transmembrane region" description="Helical" evidence="9">
    <location>
        <begin position="44"/>
        <end position="64"/>
    </location>
</feature>
<evidence type="ECO:0000256" key="6">
    <source>
        <dbReference type="ARBA" id="ARBA00022989"/>
    </source>
</evidence>
<keyword evidence="3" id="KW-0813">Transport</keyword>
<feature type="transmembrane region" description="Helical" evidence="9">
    <location>
        <begin position="342"/>
        <end position="360"/>
    </location>
</feature>
<evidence type="ECO:0000256" key="9">
    <source>
        <dbReference type="SAM" id="Phobius"/>
    </source>
</evidence>